<keyword evidence="1 4" id="KW-0812">Transmembrane</keyword>
<feature type="transmembrane region" description="Helical" evidence="4">
    <location>
        <begin position="47"/>
        <end position="63"/>
    </location>
</feature>
<feature type="domain" description="HIG1" evidence="5">
    <location>
        <begin position="1"/>
        <end position="69"/>
    </location>
</feature>
<evidence type="ECO:0000313" key="6">
    <source>
        <dbReference type="EMBL" id="KMW59288.1"/>
    </source>
</evidence>
<organism evidence="6 7">
    <name type="scientific">Candidatus Rhodobacter oscarellae</name>
    <dbReference type="NCBI Taxonomy" id="1675527"/>
    <lineage>
        <taxon>Bacteria</taxon>
        <taxon>Pseudomonadati</taxon>
        <taxon>Pseudomonadota</taxon>
        <taxon>Alphaproteobacteria</taxon>
        <taxon>Rhodobacterales</taxon>
        <taxon>Rhodobacter group</taxon>
        <taxon>Rhodobacter</taxon>
    </lineage>
</organism>
<evidence type="ECO:0000259" key="5">
    <source>
        <dbReference type="PROSITE" id="PS51503"/>
    </source>
</evidence>
<keyword evidence="7" id="KW-1185">Reference proteome</keyword>
<keyword evidence="2 4" id="KW-1133">Transmembrane helix</keyword>
<comment type="caution">
    <text evidence="6">The sequence shown here is derived from an EMBL/GenBank/DDBJ whole genome shotgun (WGS) entry which is preliminary data.</text>
</comment>
<evidence type="ECO:0000256" key="1">
    <source>
        <dbReference type="ARBA" id="ARBA00022692"/>
    </source>
</evidence>
<dbReference type="PATRIC" id="fig|1675527.3.peg.4470"/>
<name>A0A0J9H0M6_9RHOB</name>
<evidence type="ECO:0000256" key="4">
    <source>
        <dbReference type="SAM" id="Phobius"/>
    </source>
</evidence>
<dbReference type="AlphaFoldDB" id="A0A0J9H0M6"/>
<evidence type="ECO:0000256" key="3">
    <source>
        <dbReference type="ARBA" id="ARBA00023136"/>
    </source>
</evidence>
<keyword evidence="3 4" id="KW-0472">Membrane</keyword>
<dbReference type="RefSeq" id="WP_049644787.1">
    <property type="nucleotide sequence ID" value="NZ_LFTY01000002.1"/>
</dbReference>
<dbReference type="Pfam" id="PF04588">
    <property type="entry name" value="HIG_1_N"/>
    <property type="match status" value="1"/>
</dbReference>
<dbReference type="NCBIfam" id="NF033233">
    <property type="entry name" value="twin_helix"/>
    <property type="match status" value="1"/>
</dbReference>
<dbReference type="OrthoDB" id="7284889at2"/>
<dbReference type="STRING" id="1675527.AIOL_004269"/>
<evidence type="ECO:0000256" key="2">
    <source>
        <dbReference type="ARBA" id="ARBA00022989"/>
    </source>
</evidence>
<dbReference type="EMBL" id="LFTY01000002">
    <property type="protein sequence ID" value="KMW59288.1"/>
    <property type="molecule type" value="Genomic_DNA"/>
</dbReference>
<sequence length="69" mass="7558">MLQDPLFIVVAIACIAVLVILSIGIGGFAKGGDFNRKYANKIMRWRIGAQFVAVILILAFVFFRRSNGG</sequence>
<proteinExistence type="predicted"/>
<protein>
    <recommendedName>
        <fullName evidence="5">HIG1 domain-containing protein</fullName>
    </recommendedName>
</protein>
<dbReference type="InterPro" id="IPR007667">
    <property type="entry name" value="Hypoxia_induced_domain"/>
</dbReference>
<feature type="transmembrane region" description="Helical" evidence="4">
    <location>
        <begin position="6"/>
        <end position="26"/>
    </location>
</feature>
<dbReference type="Proteomes" id="UP000037178">
    <property type="component" value="Unassembled WGS sequence"/>
</dbReference>
<evidence type="ECO:0000313" key="7">
    <source>
        <dbReference type="Proteomes" id="UP000037178"/>
    </source>
</evidence>
<accession>A0A0J9H0M6</accession>
<reference evidence="6 7" key="1">
    <citation type="submission" date="2015-06" db="EMBL/GenBank/DDBJ databases">
        <title>Draft genome sequence of an Alphaproteobacteria species associated to the Mediterranean sponge Oscarella lobularis.</title>
        <authorList>
            <person name="Jourda C."/>
            <person name="Santini S."/>
            <person name="Claverie J.-M."/>
        </authorList>
    </citation>
    <scope>NUCLEOTIDE SEQUENCE [LARGE SCALE GENOMIC DNA]</scope>
    <source>
        <strain evidence="6">IGS</strain>
    </source>
</reference>
<dbReference type="PROSITE" id="PS51503">
    <property type="entry name" value="HIG1"/>
    <property type="match status" value="1"/>
</dbReference>
<gene>
    <name evidence="6" type="ORF">AIOL_004269</name>
</gene>